<sequence length="42" mass="4405">MKIALIGAFGKTGQAIIEEATKRGHDVLAIGHKITLIITSTS</sequence>
<evidence type="ECO:0000313" key="2">
    <source>
        <dbReference type="Proteomes" id="UP000289996"/>
    </source>
</evidence>
<name>A0A660EA42_9LACO</name>
<dbReference type="EMBL" id="UYIG01000135">
    <property type="protein sequence ID" value="VDG29346.1"/>
    <property type="molecule type" value="Genomic_DNA"/>
</dbReference>
<evidence type="ECO:0000313" key="1">
    <source>
        <dbReference type="EMBL" id="VDG29346.1"/>
    </source>
</evidence>
<organism evidence="1 2">
    <name type="scientific">Lactiplantibacillus mudanjiangensis</name>
    <dbReference type="NCBI Taxonomy" id="1296538"/>
    <lineage>
        <taxon>Bacteria</taxon>
        <taxon>Bacillati</taxon>
        <taxon>Bacillota</taxon>
        <taxon>Bacilli</taxon>
        <taxon>Lactobacillales</taxon>
        <taxon>Lactobacillaceae</taxon>
        <taxon>Lactiplantibacillus</taxon>
    </lineage>
</organism>
<dbReference type="AlphaFoldDB" id="A0A660EA42"/>
<dbReference type="InterPro" id="IPR036291">
    <property type="entry name" value="NAD(P)-bd_dom_sf"/>
</dbReference>
<keyword evidence="2" id="KW-1185">Reference proteome</keyword>
<dbReference type="Gene3D" id="3.40.50.720">
    <property type="entry name" value="NAD(P)-binding Rossmann-like Domain"/>
    <property type="match status" value="1"/>
</dbReference>
<reference evidence="1 2" key="1">
    <citation type="submission" date="2018-11" db="EMBL/GenBank/DDBJ databases">
        <authorList>
            <person name="Wuyts S."/>
        </authorList>
    </citation>
    <scope>NUCLEOTIDE SEQUENCE [LARGE SCALE GENOMIC DNA]</scope>
    <source>
        <strain evidence="1">Lactobacillus mudanjiangensis AMBF249</strain>
    </source>
</reference>
<accession>A0A660EA42</accession>
<dbReference type="RefSeq" id="WP_263854416.1">
    <property type="nucleotide sequence ID" value="NZ_UYIG01000135.1"/>
</dbReference>
<protein>
    <submittedName>
        <fullName evidence="1">Putative NADH-flavin reductase [Lactobacillus rhamnosus GG]</fullName>
    </submittedName>
</protein>
<dbReference type="Proteomes" id="UP000289996">
    <property type="component" value="Unassembled WGS sequence"/>
</dbReference>
<dbReference type="SUPFAM" id="SSF51735">
    <property type="entry name" value="NAD(P)-binding Rossmann-fold domains"/>
    <property type="match status" value="1"/>
</dbReference>
<gene>
    <name evidence="1" type="ORF">MUDAN_MDHGFNIF_03482</name>
</gene>
<proteinExistence type="predicted"/>